<dbReference type="AlphaFoldDB" id="A0A2T4AWI4"/>
<dbReference type="GeneID" id="36604063"/>
<proteinExistence type="predicted"/>
<name>A0A2T4AWI4_9HYPO</name>
<sequence length="159" mass="17880">MRRKERPYRLAPTELFRFQEKKFLMLHCGDCAIAMSKHCRRAPINCVLCPARVARRVGHQLPTVTSIPRVFALRSAALARDGAFLVVVSVAPAMIYPPILQSIQWLPLQFQQSEAHPSWTRSRRASRDASHCSKALRPSLQSAQGRLLADEGIGPLRRG</sequence>
<organism evidence="1 2">
    <name type="scientific">Trichoderma citrinoviride</name>
    <dbReference type="NCBI Taxonomy" id="58853"/>
    <lineage>
        <taxon>Eukaryota</taxon>
        <taxon>Fungi</taxon>
        <taxon>Dikarya</taxon>
        <taxon>Ascomycota</taxon>
        <taxon>Pezizomycotina</taxon>
        <taxon>Sordariomycetes</taxon>
        <taxon>Hypocreomycetidae</taxon>
        <taxon>Hypocreales</taxon>
        <taxon>Hypocreaceae</taxon>
        <taxon>Trichoderma</taxon>
    </lineage>
</organism>
<evidence type="ECO:0000313" key="1">
    <source>
        <dbReference type="EMBL" id="PTB61420.1"/>
    </source>
</evidence>
<keyword evidence="2" id="KW-1185">Reference proteome</keyword>
<dbReference type="RefSeq" id="XP_024744740.1">
    <property type="nucleotide sequence ID" value="XM_024895945.1"/>
</dbReference>
<protein>
    <submittedName>
        <fullName evidence="1">Uncharacterized protein</fullName>
    </submittedName>
</protein>
<gene>
    <name evidence="1" type="ORF">BBK36DRAFT_117502</name>
</gene>
<accession>A0A2T4AWI4</accession>
<evidence type="ECO:0000313" key="2">
    <source>
        <dbReference type="Proteomes" id="UP000241546"/>
    </source>
</evidence>
<dbReference type="Proteomes" id="UP000241546">
    <property type="component" value="Unassembled WGS sequence"/>
</dbReference>
<dbReference type="EMBL" id="KZ680565">
    <property type="protein sequence ID" value="PTB61420.1"/>
    <property type="molecule type" value="Genomic_DNA"/>
</dbReference>
<reference evidence="2" key="1">
    <citation type="submission" date="2016-07" db="EMBL/GenBank/DDBJ databases">
        <title>Multiple horizontal gene transfer events from other fungi enriched the ability of initially mycotrophic Trichoderma (Ascomycota) to feed on dead plant biomass.</title>
        <authorList>
            <consortium name="DOE Joint Genome Institute"/>
            <person name="Atanasova L."/>
            <person name="Chenthamara K."/>
            <person name="Zhang J."/>
            <person name="Grujic M."/>
            <person name="Henrissat B."/>
            <person name="Kuo A."/>
            <person name="Aerts A."/>
            <person name="Salamov A."/>
            <person name="Lipzen A."/>
            <person name="Labutti K."/>
            <person name="Barry K."/>
            <person name="Miao Y."/>
            <person name="Rahimi M.J."/>
            <person name="Shen Q."/>
            <person name="Grigoriev I.V."/>
            <person name="Kubicek C.P."/>
            <person name="Druzhinina I.S."/>
        </authorList>
    </citation>
    <scope>NUCLEOTIDE SEQUENCE [LARGE SCALE GENOMIC DNA]</scope>
    <source>
        <strain evidence="2">TUCIM 6016</strain>
    </source>
</reference>